<reference evidence="5" key="1">
    <citation type="journal article" date="2022" name="Plant J.">
        <title>Strategies of tolerance reflected in two North American maple genomes.</title>
        <authorList>
            <person name="McEvoy S.L."/>
            <person name="Sezen U.U."/>
            <person name="Trouern-Trend A."/>
            <person name="McMahon S.M."/>
            <person name="Schaberg P.G."/>
            <person name="Yang J."/>
            <person name="Wegrzyn J.L."/>
            <person name="Swenson N.G."/>
        </authorList>
    </citation>
    <scope>NUCLEOTIDE SEQUENCE</scope>
    <source>
        <strain evidence="5">NS2018</strain>
    </source>
</reference>
<feature type="region of interest" description="Disordered" evidence="4">
    <location>
        <begin position="39"/>
        <end position="139"/>
    </location>
</feature>
<dbReference type="GO" id="GO:0006383">
    <property type="term" value="P:transcription by RNA polymerase III"/>
    <property type="evidence" value="ECO:0007669"/>
    <property type="project" value="InterPro"/>
</dbReference>
<evidence type="ECO:0000256" key="4">
    <source>
        <dbReference type="SAM" id="MobiDB-lite"/>
    </source>
</evidence>
<dbReference type="EMBL" id="JAUESC010000004">
    <property type="protein sequence ID" value="KAK0596374.1"/>
    <property type="molecule type" value="Genomic_DNA"/>
</dbReference>
<name>A0AA39SQL8_ACESA</name>
<proteinExistence type="inferred from homology"/>
<dbReference type="InterPro" id="IPR024661">
    <property type="entry name" value="RNA_pol_III_Rpc31"/>
</dbReference>
<keyword evidence="3" id="KW-0539">Nucleus</keyword>
<evidence type="ECO:0000256" key="3">
    <source>
        <dbReference type="ARBA" id="ARBA00023242"/>
    </source>
</evidence>
<evidence type="ECO:0000256" key="2">
    <source>
        <dbReference type="ARBA" id="ARBA00008352"/>
    </source>
</evidence>
<dbReference type="Proteomes" id="UP001168877">
    <property type="component" value="Unassembled WGS sequence"/>
</dbReference>
<evidence type="ECO:0000313" key="6">
    <source>
        <dbReference type="Proteomes" id="UP001168877"/>
    </source>
</evidence>
<dbReference type="AlphaFoldDB" id="A0AA39SQL8"/>
<feature type="compositionally biased region" description="Acidic residues" evidence="4">
    <location>
        <begin position="90"/>
        <end position="111"/>
    </location>
</feature>
<sequence>MLENRSADIERYCDLNKPKTTSTRDSIYQFLQINASNFPQELVKDSRQQQKRKRVRWNPGMKKIDDYFDEIEQKYQDQGEKDDTEKKDNEDEEDNDEEAVEEDDEEFSDDGDYNKNEEFDDDEDDFNMKDDDNGMQPTFFCNSPLKTCEMFW</sequence>
<reference evidence="5" key="2">
    <citation type="submission" date="2023-06" db="EMBL/GenBank/DDBJ databases">
        <authorList>
            <person name="Swenson N.G."/>
            <person name="Wegrzyn J.L."/>
            <person name="Mcevoy S.L."/>
        </authorList>
    </citation>
    <scope>NUCLEOTIDE SEQUENCE</scope>
    <source>
        <strain evidence="5">NS2018</strain>
        <tissue evidence="5">Leaf</tissue>
    </source>
</reference>
<evidence type="ECO:0000313" key="5">
    <source>
        <dbReference type="EMBL" id="KAK0596374.1"/>
    </source>
</evidence>
<accession>A0AA39SQL8</accession>
<evidence type="ECO:0000256" key="1">
    <source>
        <dbReference type="ARBA" id="ARBA00004123"/>
    </source>
</evidence>
<keyword evidence="6" id="KW-1185">Reference proteome</keyword>
<organism evidence="5 6">
    <name type="scientific">Acer saccharum</name>
    <name type="common">Sugar maple</name>
    <dbReference type="NCBI Taxonomy" id="4024"/>
    <lineage>
        <taxon>Eukaryota</taxon>
        <taxon>Viridiplantae</taxon>
        <taxon>Streptophyta</taxon>
        <taxon>Embryophyta</taxon>
        <taxon>Tracheophyta</taxon>
        <taxon>Spermatophyta</taxon>
        <taxon>Magnoliopsida</taxon>
        <taxon>eudicotyledons</taxon>
        <taxon>Gunneridae</taxon>
        <taxon>Pentapetalae</taxon>
        <taxon>rosids</taxon>
        <taxon>malvids</taxon>
        <taxon>Sapindales</taxon>
        <taxon>Sapindaceae</taxon>
        <taxon>Hippocastanoideae</taxon>
        <taxon>Acereae</taxon>
        <taxon>Acer</taxon>
    </lineage>
</organism>
<protein>
    <submittedName>
        <fullName evidence="5">Uncharacterized protein</fullName>
    </submittedName>
</protein>
<dbReference type="PANTHER" id="PTHR15367">
    <property type="entry name" value="DNA-DIRECTED RNA POLYMERASE III"/>
    <property type="match status" value="1"/>
</dbReference>
<comment type="subcellular location">
    <subcellularLocation>
        <location evidence="1">Nucleus</location>
    </subcellularLocation>
</comment>
<comment type="caution">
    <text evidence="5">The sequence shown here is derived from an EMBL/GenBank/DDBJ whole genome shotgun (WGS) entry which is preliminary data.</text>
</comment>
<comment type="similarity">
    <text evidence="2">Belongs to the eukaryotic RPC7 RNA polymerase subunit family.</text>
</comment>
<gene>
    <name evidence="5" type="ORF">LWI29_015040</name>
</gene>
<dbReference type="PANTHER" id="PTHR15367:SF2">
    <property type="entry name" value="DNA-DIRECTED RNA POLYMERASE III SUBUNIT"/>
    <property type="match status" value="1"/>
</dbReference>
<feature type="compositionally biased region" description="Basic and acidic residues" evidence="4">
    <location>
        <begin position="62"/>
        <end position="89"/>
    </location>
</feature>
<dbReference type="GO" id="GO:0005666">
    <property type="term" value="C:RNA polymerase III complex"/>
    <property type="evidence" value="ECO:0007669"/>
    <property type="project" value="TreeGrafter"/>
</dbReference>